<feature type="transmembrane region" description="Helical" evidence="1">
    <location>
        <begin position="139"/>
        <end position="163"/>
    </location>
</feature>
<feature type="transmembrane region" description="Helical" evidence="1">
    <location>
        <begin position="43"/>
        <end position="63"/>
    </location>
</feature>
<evidence type="ECO:0000313" key="2">
    <source>
        <dbReference type="EMBL" id="GAG63144.1"/>
    </source>
</evidence>
<keyword evidence="1" id="KW-1133">Transmembrane helix</keyword>
<comment type="caution">
    <text evidence="2">The sequence shown here is derived from an EMBL/GenBank/DDBJ whole genome shotgun (WGS) entry which is preliminary data.</text>
</comment>
<sequence>MQLSELQNVHLVTVILIIVMLIVILFFTTHTLISYIKYRHKAALFLALNYFSYVAALTLYFFGHLSAVLTNQLQLHHNVAMFANFFIVLGMIMAMLFYEQFSKLKKNIKIVAIIAGVSIMVWIALPFNYNVVSPEESQIILSTYMIMTMYGFIIYISLTVLFYKTYLRVEGKGRELASLVIGNFLWVVVFTIRTVYG</sequence>
<organism evidence="2">
    <name type="scientific">marine sediment metagenome</name>
    <dbReference type="NCBI Taxonomy" id="412755"/>
    <lineage>
        <taxon>unclassified sequences</taxon>
        <taxon>metagenomes</taxon>
        <taxon>ecological metagenomes</taxon>
    </lineage>
</organism>
<feature type="non-terminal residue" evidence="2">
    <location>
        <position position="197"/>
    </location>
</feature>
<keyword evidence="1" id="KW-0812">Transmembrane</keyword>
<feature type="transmembrane region" description="Helical" evidence="1">
    <location>
        <begin position="75"/>
        <end position="98"/>
    </location>
</feature>
<name>X0Z2F4_9ZZZZ</name>
<gene>
    <name evidence="2" type="ORF">S01H4_17607</name>
</gene>
<evidence type="ECO:0000256" key="1">
    <source>
        <dbReference type="SAM" id="Phobius"/>
    </source>
</evidence>
<proteinExistence type="predicted"/>
<dbReference type="EMBL" id="BART01007767">
    <property type="protein sequence ID" value="GAG63144.1"/>
    <property type="molecule type" value="Genomic_DNA"/>
</dbReference>
<feature type="transmembrane region" description="Helical" evidence="1">
    <location>
        <begin position="175"/>
        <end position="196"/>
    </location>
</feature>
<keyword evidence="1" id="KW-0472">Membrane</keyword>
<protein>
    <submittedName>
        <fullName evidence="2">Uncharacterized protein</fullName>
    </submittedName>
</protein>
<feature type="transmembrane region" description="Helical" evidence="1">
    <location>
        <begin position="110"/>
        <end position="127"/>
    </location>
</feature>
<accession>X0Z2F4</accession>
<dbReference type="AlphaFoldDB" id="X0Z2F4"/>
<reference evidence="2" key="1">
    <citation type="journal article" date="2014" name="Front. Microbiol.">
        <title>High frequency of phylogenetically diverse reductive dehalogenase-homologous genes in deep subseafloor sedimentary metagenomes.</title>
        <authorList>
            <person name="Kawai M."/>
            <person name="Futagami T."/>
            <person name="Toyoda A."/>
            <person name="Takaki Y."/>
            <person name="Nishi S."/>
            <person name="Hori S."/>
            <person name="Arai W."/>
            <person name="Tsubouchi T."/>
            <person name="Morono Y."/>
            <person name="Uchiyama I."/>
            <person name="Ito T."/>
            <person name="Fujiyama A."/>
            <person name="Inagaki F."/>
            <person name="Takami H."/>
        </authorList>
    </citation>
    <scope>NUCLEOTIDE SEQUENCE</scope>
    <source>
        <strain evidence="2">Expedition CK06-06</strain>
    </source>
</reference>
<feature type="transmembrane region" description="Helical" evidence="1">
    <location>
        <begin position="12"/>
        <end position="36"/>
    </location>
</feature>